<feature type="compositionally biased region" description="Basic and acidic residues" evidence="1">
    <location>
        <begin position="29"/>
        <end position="52"/>
    </location>
</feature>
<dbReference type="Proteomes" id="UP000248817">
    <property type="component" value="Unassembled WGS sequence"/>
</dbReference>
<protein>
    <submittedName>
        <fullName evidence="2">Uncharacterized protein</fullName>
    </submittedName>
</protein>
<sequence length="116" mass="12671">MSGLQVLFAHRNEHTSPLNAKAKANGASKHRDTPAARTKDPPEAETKERTPSEPKGTSTAKDTSKATDTIQEPRVGELHTAQPQTDERSSSTYHLPRQIPRHLPKNIGRVCISTVA</sequence>
<evidence type="ECO:0000313" key="2">
    <source>
        <dbReference type="EMBL" id="PYI31050.1"/>
    </source>
</evidence>
<feature type="region of interest" description="Disordered" evidence="1">
    <location>
        <begin position="1"/>
        <end position="101"/>
    </location>
</feature>
<name>A0A2V5IR39_9EURO</name>
<dbReference type="EMBL" id="KZ825507">
    <property type="protein sequence ID" value="PYI31050.1"/>
    <property type="molecule type" value="Genomic_DNA"/>
</dbReference>
<keyword evidence="3" id="KW-1185">Reference proteome</keyword>
<dbReference type="AlphaFoldDB" id="A0A2V5IR39"/>
<proteinExistence type="predicted"/>
<reference evidence="2 3" key="1">
    <citation type="submission" date="2018-02" db="EMBL/GenBank/DDBJ databases">
        <title>The genomes of Aspergillus section Nigri reveals drivers in fungal speciation.</title>
        <authorList>
            <consortium name="DOE Joint Genome Institute"/>
            <person name="Vesth T.C."/>
            <person name="Nybo J."/>
            <person name="Theobald S."/>
            <person name="Brandl J."/>
            <person name="Frisvad J.C."/>
            <person name="Nielsen K.F."/>
            <person name="Lyhne E.K."/>
            <person name="Kogle M.E."/>
            <person name="Kuo A."/>
            <person name="Riley R."/>
            <person name="Clum A."/>
            <person name="Nolan M."/>
            <person name="Lipzen A."/>
            <person name="Salamov A."/>
            <person name="Henrissat B."/>
            <person name="Wiebenga A."/>
            <person name="De vries R.P."/>
            <person name="Grigoriev I.V."/>
            <person name="Mortensen U.H."/>
            <person name="Andersen M.R."/>
            <person name="Baker S.E."/>
        </authorList>
    </citation>
    <scope>NUCLEOTIDE SEQUENCE [LARGE SCALE GENOMIC DNA]</scope>
    <source>
        <strain evidence="2 3">CBS 114.80</strain>
    </source>
</reference>
<organism evidence="2 3">
    <name type="scientific">Aspergillus indologenus CBS 114.80</name>
    <dbReference type="NCBI Taxonomy" id="1450541"/>
    <lineage>
        <taxon>Eukaryota</taxon>
        <taxon>Fungi</taxon>
        <taxon>Dikarya</taxon>
        <taxon>Ascomycota</taxon>
        <taxon>Pezizomycotina</taxon>
        <taxon>Eurotiomycetes</taxon>
        <taxon>Eurotiomycetidae</taxon>
        <taxon>Eurotiales</taxon>
        <taxon>Aspergillaceae</taxon>
        <taxon>Aspergillus</taxon>
        <taxon>Aspergillus subgen. Circumdati</taxon>
    </lineage>
</organism>
<gene>
    <name evidence="2" type="ORF">BP00DRAFT_425848</name>
</gene>
<evidence type="ECO:0000313" key="3">
    <source>
        <dbReference type="Proteomes" id="UP000248817"/>
    </source>
</evidence>
<feature type="compositionally biased region" description="Polar residues" evidence="1">
    <location>
        <begin position="55"/>
        <end position="70"/>
    </location>
</feature>
<evidence type="ECO:0000256" key="1">
    <source>
        <dbReference type="SAM" id="MobiDB-lite"/>
    </source>
</evidence>
<accession>A0A2V5IR39</accession>